<reference evidence="2" key="1">
    <citation type="journal article" date="2019" name="bioRxiv">
        <title>The Genome of the Zebra Mussel, Dreissena polymorpha: A Resource for Invasive Species Research.</title>
        <authorList>
            <person name="McCartney M.A."/>
            <person name="Auch B."/>
            <person name="Kono T."/>
            <person name="Mallez S."/>
            <person name="Zhang Y."/>
            <person name="Obille A."/>
            <person name="Becker A."/>
            <person name="Abrahante J.E."/>
            <person name="Garbe J."/>
            <person name="Badalamenti J.P."/>
            <person name="Herman A."/>
            <person name="Mangelson H."/>
            <person name="Liachko I."/>
            <person name="Sullivan S."/>
            <person name="Sone E.D."/>
            <person name="Koren S."/>
            <person name="Silverstein K.A.T."/>
            <person name="Beckman K.B."/>
            <person name="Gohl D.M."/>
        </authorList>
    </citation>
    <scope>NUCLEOTIDE SEQUENCE</scope>
    <source>
        <strain evidence="2">Duluth1</strain>
        <tissue evidence="2">Whole animal</tissue>
    </source>
</reference>
<keyword evidence="3" id="KW-1185">Reference proteome</keyword>
<evidence type="ECO:0000313" key="3">
    <source>
        <dbReference type="Proteomes" id="UP000828390"/>
    </source>
</evidence>
<feature type="compositionally biased region" description="Polar residues" evidence="1">
    <location>
        <begin position="37"/>
        <end position="51"/>
    </location>
</feature>
<gene>
    <name evidence="2" type="ORF">DPMN_188804</name>
</gene>
<proteinExistence type="predicted"/>
<accession>A0A9D4DQS5</accession>
<evidence type="ECO:0000256" key="1">
    <source>
        <dbReference type="SAM" id="MobiDB-lite"/>
    </source>
</evidence>
<reference evidence="2" key="2">
    <citation type="submission" date="2020-11" db="EMBL/GenBank/DDBJ databases">
        <authorList>
            <person name="McCartney M.A."/>
            <person name="Auch B."/>
            <person name="Kono T."/>
            <person name="Mallez S."/>
            <person name="Becker A."/>
            <person name="Gohl D.M."/>
            <person name="Silverstein K.A.T."/>
            <person name="Koren S."/>
            <person name="Bechman K.B."/>
            <person name="Herman A."/>
            <person name="Abrahante J.E."/>
            <person name="Garbe J."/>
        </authorList>
    </citation>
    <scope>NUCLEOTIDE SEQUENCE</scope>
    <source>
        <strain evidence="2">Duluth1</strain>
        <tissue evidence="2">Whole animal</tissue>
    </source>
</reference>
<dbReference type="Proteomes" id="UP000828390">
    <property type="component" value="Unassembled WGS sequence"/>
</dbReference>
<dbReference type="EMBL" id="JAIWYP010000010">
    <property type="protein sequence ID" value="KAH3754142.1"/>
    <property type="molecule type" value="Genomic_DNA"/>
</dbReference>
<comment type="caution">
    <text evidence="2">The sequence shown here is derived from an EMBL/GenBank/DDBJ whole genome shotgun (WGS) entry which is preliminary data.</text>
</comment>
<organism evidence="2 3">
    <name type="scientific">Dreissena polymorpha</name>
    <name type="common">Zebra mussel</name>
    <name type="synonym">Mytilus polymorpha</name>
    <dbReference type="NCBI Taxonomy" id="45954"/>
    <lineage>
        <taxon>Eukaryota</taxon>
        <taxon>Metazoa</taxon>
        <taxon>Spiralia</taxon>
        <taxon>Lophotrochozoa</taxon>
        <taxon>Mollusca</taxon>
        <taxon>Bivalvia</taxon>
        <taxon>Autobranchia</taxon>
        <taxon>Heteroconchia</taxon>
        <taxon>Euheterodonta</taxon>
        <taxon>Imparidentia</taxon>
        <taxon>Neoheterodontei</taxon>
        <taxon>Myida</taxon>
        <taxon>Dreissenoidea</taxon>
        <taxon>Dreissenidae</taxon>
        <taxon>Dreissena</taxon>
    </lineage>
</organism>
<feature type="region of interest" description="Disordered" evidence="1">
    <location>
        <begin position="35"/>
        <end position="64"/>
    </location>
</feature>
<name>A0A9D4DQS5_DREPO</name>
<protein>
    <submittedName>
        <fullName evidence="2">Uncharacterized protein</fullName>
    </submittedName>
</protein>
<dbReference type="AlphaFoldDB" id="A0A9D4DQS5"/>
<sequence>MINKGDCESLSELLNRSEEMENEVLFSGARENMADTGVNSHVNTGEKWSSVEQRRKRARQNTGSVEMEAYESLDINAKLNVLFGKIQERV</sequence>
<evidence type="ECO:0000313" key="2">
    <source>
        <dbReference type="EMBL" id="KAH3754142.1"/>
    </source>
</evidence>